<evidence type="ECO:0000313" key="2">
    <source>
        <dbReference type="EMBL" id="RKF44581.1"/>
    </source>
</evidence>
<dbReference type="Proteomes" id="UP000283709">
    <property type="component" value="Unassembled WGS sequence"/>
</dbReference>
<protein>
    <recommendedName>
        <fullName evidence="4">DUF3304 domain-containing protein</fullName>
    </recommendedName>
</protein>
<feature type="region of interest" description="Disordered" evidence="1">
    <location>
        <begin position="153"/>
        <end position="188"/>
    </location>
</feature>
<sequence length="188" mass="20861">MVRAAAWFGLVVVLRFVVVGCSRGTGSDSGTVAVSAEHEPMGLNLNGLNYTEVPIGDFYVNGTWGAAIPARIGSWGSKVICCVSLPHEWHPGLMVMVQWQDDNLYKKDPDAMAHREVPVEKYEYFSDGFLWVLFFPNDKIRVYASQWGPGSPNFPEGLQEPGESCPEHFTLKNSDPRCPAPDKRMKPS</sequence>
<evidence type="ECO:0008006" key="4">
    <source>
        <dbReference type="Google" id="ProtNLM"/>
    </source>
</evidence>
<reference evidence="2 3" key="1">
    <citation type="submission" date="2016-07" db="EMBL/GenBank/DDBJ databases">
        <title>Genome analysis of Burkholderia fungorum ES3-20.</title>
        <authorList>
            <person name="Xu D."/>
            <person name="Yao R."/>
            <person name="Zheng S."/>
        </authorList>
    </citation>
    <scope>NUCLEOTIDE SEQUENCE [LARGE SCALE GENOMIC DNA]</scope>
    <source>
        <strain evidence="2 3">ES3-20</strain>
    </source>
</reference>
<dbReference type="InterPro" id="IPR021733">
    <property type="entry name" value="DUF3304"/>
</dbReference>
<gene>
    <name evidence="2" type="ORF">BCY88_28725</name>
</gene>
<name>A0A420GHI6_9BURK</name>
<evidence type="ECO:0000313" key="3">
    <source>
        <dbReference type="Proteomes" id="UP000283709"/>
    </source>
</evidence>
<dbReference type="EMBL" id="MCAS01000019">
    <property type="protein sequence ID" value="RKF44581.1"/>
    <property type="molecule type" value="Genomic_DNA"/>
</dbReference>
<dbReference type="RefSeq" id="WP_404935705.1">
    <property type="nucleotide sequence ID" value="NZ_MCAS01000019.1"/>
</dbReference>
<proteinExistence type="predicted"/>
<accession>A0A420GHI6</accession>
<dbReference type="Pfam" id="PF11745">
    <property type="entry name" value="DUF3304"/>
    <property type="match status" value="1"/>
</dbReference>
<comment type="caution">
    <text evidence="2">The sequence shown here is derived from an EMBL/GenBank/DDBJ whole genome shotgun (WGS) entry which is preliminary data.</text>
</comment>
<organism evidence="2 3">
    <name type="scientific">Paraburkholderia fungorum</name>
    <dbReference type="NCBI Taxonomy" id="134537"/>
    <lineage>
        <taxon>Bacteria</taxon>
        <taxon>Pseudomonadati</taxon>
        <taxon>Pseudomonadota</taxon>
        <taxon>Betaproteobacteria</taxon>
        <taxon>Burkholderiales</taxon>
        <taxon>Burkholderiaceae</taxon>
        <taxon>Paraburkholderia</taxon>
    </lineage>
</organism>
<dbReference type="AlphaFoldDB" id="A0A420GHI6"/>
<evidence type="ECO:0000256" key="1">
    <source>
        <dbReference type="SAM" id="MobiDB-lite"/>
    </source>
</evidence>